<organism evidence="4 5">
    <name type="scientific">Cymbomonas tetramitiformis</name>
    <dbReference type="NCBI Taxonomy" id="36881"/>
    <lineage>
        <taxon>Eukaryota</taxon>
        <taxon>Viridiplantae</taxon>
        <taxon>Chlorophyta</taxon>
        <taxon>Pyramimonadophyceae</taxon>
        <taxon>Pyramimonadales</taxon>
        <taxon>Pyramimonadaceae</taxon>
        <taxon>Cymbomonas</taxon>
    </lineage>
</organism>
<reference evidence="4" key="2">
    <citation type="submission" date="2023-06" db="EMBL/GenBank/DDBJ databases">
        <title>Long-read-based genome assembly of the green algal bacterivore Cymbomonas tetramitiformis.</title>
        <authorList>
            <person name="Gyaltshen Y."/>
            <person name="Rozenberg A."/>
            <person name="Paasch A."/>
            <person name="Burns J.A."/>
            <person name="Warring S."/>
            <person name="Larson R."/>
            <person name="Maurer-Alcala X."/>
            <person name="Dacks J."/>
            <person name="Kim E."/>
        </authorList>
    </citation>
    <scope>NUCLEOTIDE SEQUENCE</scope>
    <source>
        <strain evidence="4">PLY_AMNH</strain>
    </source>
</reference>
<comment type="similarity">
    <text evidence="1 2">Belongs to the phospholipid scramblase family.</text>
</comment>
<dbReference type="InterPro" id="IPR005552">
    <property type="entry name" value="Scramblase"/>
</dbReference>
<dbReference type="EMBL" id="LGRX02005367">
    <property type="protein sequence ID" value="KAK3278594.1"/>
    <property type="molecule type" value="Genomic_DNA"/>
</dbReference>
<evidence type="ECO:0000313" key="5">
    <source>
        <dbReference type="Proteomes" id="UP001190700"/>
    </source>
</evidence>
<dbReference type="InterPro" id="IPR025659">
    <property type="entry name" value="Tubby-like_C"/>
</dbReference>
<dbReference type="EMBL" id="LGRX02005367">
    <property type="protein sequence ID" value="KAK3278595.1"/>
    <property type="molecule type" value="Genomic_DNA"/>
</dbReference>
<feature type="compositionally biased region" description="Polar residues" evidence="3">
    <location>
        <begin position="323"/>
        <end position="333"/>
    </location>
</feature>
<dbReference type="GO" id="GO:0005886">
    <property type="term" value="C:plasma membrane"/>
    <property type="evidence" value="ECO:0007669"/>
    <property type="project" value="TreeGrafter"/>
</dbReference>
<dbReference type="GO" id="GO:0017128">
    <property type="term" value="F:phospholipid scramblase activity"/>
    <property type="evidence" value="ECO:0007669"/>
    <property type="project" value="InterPro"/>
</dbReference>
<protein>
    <recommendedName>
        <fullName evidence="2">Phospholipid scramblase</fullName>
    </recommendedName>
</protein>
<evidence type="ECO:0000313" key="4">
    <source>
        <dbReference type="EMBL" id="KAK3278594.1"/>
    </source>
</evidence>
<dbReference type="Proteomes" id="UP001190700">
    <property type="component" value="Unassembled WGS sequence"/>
</dbReference>
<name>A0AAE0GI26_9CHLO</name>
<sequence>MLGVAAGVTGAAWIHRHAVNLEACLVLLQVLRGHRGFTATLFSPQGELIMKITRPFYVISSSLKVEDQHGEVVGEVQQRWHLFRRNYDMYLGKDQFAEIRGGFLAWEFDLIDQEGVSVAKVDRNFTGLAREMFTDAGQYVVYFDPAGQAQVALQASAVAKPRTHLSFPFKPPQQQLDGVSPAPSPVAPAVLSDAMTGHSATHLADLQPSWDQGPIASGRLGISERAIALAAAISIDYDYFSRVSSSGHAPFIMPMPMPVPSNAPHGDATDPAATGTAGAGAVGGTSSDTTTVGESGSNQAAANGDLGGDEFIQPADGGWGGQAQPSGNQSANSADGGESHVDDDPFDDDDDDEDGGGVFGILKDIFMNGD</sequence>
<gene>
    <name evidence="4" type="ORF">CYMTET_13478</name>
</gene>
<dbReference type="PANTHER" id="PTHR23248:SF9">
    <property type="entry name" value="PHOSPHOLIPID SCRAMBLASE"/>
    <property type="match status" value="1"/>
</dbReference>
<evidence type="ECO:0000256" key="2">
    <source>
        <dbReference type="RuleBase" id="RU363116"/>
    </source>
</evidence>
<feature type="compositionally biased region" description="Acidic residues" evidence="3">
    <location>
        <begin position="344"/>
        <end position="355"/>
    </location>
</feature>
<evidence type="ECO:0000256" key="1">
    <source>
        <dbReference type="ARBA" id="ARBA00005350"/>
    </source>
</evidence>
<dbReference type="PANTHER" id="PTHR23248">
    <property type="entry name" value="PHOSPHOLIPID SCRAMBLASE-RELATED"/>
    <property type="match status" value="1"/>
</dbReference>
<feature type="compositionally biased region" description="Low complexity" evidence="3">
    <location>
        <begin position="284"/>
        <end position="293"/>
    </location>
</feature>
<proteinExistence type="inferred from homology"/>
<reference evidence="4 5" key="1">
    <citation type="journal article" date="2015" name="Genome Biol. Evol.">
        <title>Comparative Genomics of a Bacterivorous Green Alga Reveals Evolutionary Causalities and Consequences of Phago-Mixotrophic Mode of Nutrition.</title>
        <authorList>
            <person name="Burns J.A."/>
            <person name="Paasch A."/>
            <person name="Narechania A."/>
            <person name="Kim E."/>
        </authorList>
    </citation>
    <scope>NUCLEOTIDE SEQUENCE [LARGE SCALE GENOMIC DNA]</scope>
    <source>
        <strain evidence="4">PLY_AMNH</strain>
    </source>
</reference>
<dbReference type="Pfam" id="PF03803">
    <property type="entry name" value="Scramblase"/>
    <property type="match status" value="1"/>
</dbReference>
<keyword evidence="5" id="KW-1185">Reference proteome</keyword>
<comment type="caution">
    <text evidence="4">The sequence shown here is derived from an EMBL/GenBank/DDBJ whole genome shotgun (WGS) entry which is preliminary data.</text>
</comment>
<feature type="region of interest" description="Disordered" evidence="3">
    <location>
        <begin position="262"/>
        <end position="370"/>
    </location>
</feature>
<dbReference type="SUPFAM" id="SSF54518">
    <property type="entry name" value="Tubby C-terminal domain-like"/>
    <property type="match status" value="1"/>
</dbReference>
<dbReference type="AlphaFoldDB" id="A0AAE0GI26"/>
<accession>A0AAE0GI26</accession>
<evidence type="ECO:0000256" key="3">
    <source>
        <dbReference type="SAM" id="MobiDB-lite"/>
    </source>
</evidence>